<feature type="domain" description="Glycosyltransferase subfamily 4-like N-terminal" evidence="2">
    <location>
        <begin position="22"/>
        <end position="170"/>
    </location>
</feature>
<reference evidence="3 4" key="1">
    <citation type="submission" date="2020-02" db="EMBL/GenBank/DDBJ databases">
        <authorList>
            <person name="Zhang X.-Y."/>
        </authorList>
    </citation>
    <scope>NUCLEOTIDE SEQUENCE [LARGE SCALE GENOMIC DNA]</scope>
    <source>
        <strain evidence="3 4">C33</strain>
    </source>
</reference>
<dbReference type="AlphaFoldDB" id="A0A845V8X0"/>
<protein>
    <submittedName>
        <fullName evidence="3">Glycosyltransferase family 1 protein</fullName>
    </submittedName>
</protein>
<name>A0A845V8X0_9GAMM</name>
<evidence type="ECO:0000313" key="3">
    <source>
        <dbReference type="EMBL" id="NDY96375.1"/>
    </source>
</evidence>
<comment type="caution">
    <text evidence="3">The sequence shown here is derived from an EMBL/GenBank/DDBJ whole genome shotgun (WGS) entry which is preliminary data.</text>
</comment>
<dbReference type="InterPro" id="IPR001296">
    <property type="entry name" value="Glyco_trans_1"/>
</dbReference>
<dbReference type="PANTHER" id="PTHR45947">
    <property type="entry name" value="SULFOQUINOVOSYL TRANSFERASE SQD2"/>
    <property type="match status" value="1"/>
</dbReference>
<sequence>MTEVTERPVRVAFVSDATPERNGVGAYYCDLAAQLPAAEFDCLAVAPGGPVKRWLRLPLPGDGTQALVLPSPRDFGRCLRAHGPEVVVCATPGPFGLLGARWARKTGTRLLIGFHTDYAAVTDVYGHPLLRVLSRRYFRMIDRWMFRRAEQVLCNSDAMIELAQSLGAHRTACIGTLLPPGVLETPVAPAGAELRRVLFAGRLAPEKRLGQVLEAARRMPKLRFTIAGEGPLRPEVERAAHELDNLDYTGWLSRGALLAQMDASDCLVLPSELESFGSVALEAMARQRLVCVTRTCGIAEWPELAEHLVVFERETPLHVVLSDLVKETPQQRRARAEHGCSAARRLNRRSLAQWQTLLAGAAQGRR</sequence>
<organism evidence="3 4">
    <name type="scientific">Wenzhouxiangella limi</name>
    <dbReference type="NCBI Taxonomy" id="2707351"/>
    <lineage>
        <taxon>Bacteria</taxon>
        <taxon>Pseudomonadati</taxon>
        <taxon>Pseudomonadota</taxon>
        <taxon>Gammaproteobacteria</taxon>
        <taxon>Chromatiales</taxon>
        <taxon>Wenzhouxiangellaceae</taxon>
        <taxon>Wenzhouxiangella</taxon>
    </lineage>
</organism>
<evidence type="ECO:0000259" key="2">
    <source>
        <dbReference type="Pfam" id="PF13439"/>
    </source>
</evidence>
<dbReference type="Pfam" id="PF00534">
    <property type="entry name" value="Glycos_transf_1"/>
    <property type="match status" value="1"/>
</dbReference>
<keyword evidence="3" id="KW-0808">Transferase</keyword>
<gene>
    <name evidence="3" type="ORF">G3I74_11600</name>
</gene>
<keyword evidence="4" id="KW-1185">Reference proteome</keyword>
<dbReference type="InterPro" id="IPR050194">
    <property type="entry name" value="Glycosyltransferase_grp1"/>
</dbReference>
<dbReference type="GO" id="GO:0016758">
    <property type="term" value="F:hexosyltransferase activity"/>
    <property type="evidence" value="ECO:0007669"/>
    <property type="project" value="TreeGrafter"/>
</dbReference>
<dbReference type="RefSeq" id="WP_164211776.1">
    <property type="nucleotide sequence ID" value="NZ_JAAGSC010000042.1"/>
</dbReference>
<evidence type="ECO:0000259" key="1">
    <source>
        <dbReference type="Pfam" id="PF00534"/>
    </source>
</evidence>
<evidence type="ECO:0000313" key="4">
    <source>
        <dbReference type="Proteomes" id="UP000484885"/>
    </source>
</evidence>
<dbReference type="Proteomes" id="UP000484885">
    <property type="component" value="Unassembled WGS sequence"/>
</dbReference>
<dbReference type="PANTHER" id="PTHR45947:SF3">
    <property type="entry name" value="SULFOQUINOVOSYL TRANSFERASE SQD2"/>
    <property type="match status" value="1"/>
</dbReference>
<proteinExistence type="predicted"/>
<dbReference type="EMBL" id="JAAGSC010000042">
    <property type="protein sequence ID" value="NDY96375.1"/>
    <property type="molecule type" value="Genomic_DNA"/>
</dbReference>
<feature type="domain" description="Glycosyl transferase family 1" evidence="1">
    <location>
        <begin position="195"/>
        <end position="307"/>
    </location>
</feature>
<dbReference type="InterPro" id="IPR028098">
    <property type="entry name" value="Glyco_trans_4-like_N"/>
</dbReference>
<dbReference type="Pfam" id="PF13439">
    <property type="entry name" value="Glyco_transf_4"/>
    <property type="match status" value="1"/>
</dbReference>
<dbReference type="SUPFAM" id="SSF53756">
    <property type="entry name" value="UDP-Glycosyltransferase/glycogen phosphorylase"/>
    <property type="match status" value="1"/>
</dbReference>
<accession>A0A845V8X0</accession>
<dbReference type="Gene3D" id="3.40.50.2000">
    <property type="entry name" value="Glycogen Phosphorylase B"/>
    <property type="match status" value="2"/>
</dbReference>